<dbReference type="STRING" id="1244108.SAMN05444004_1035"/>
<dbReference type="EMBL" id="FNPX01000003">
    <property type="protein sequence ID" value="SDY73625.1"/>
    <property type="molecule type" value="Genomic_DNA"/>
</dbReference>
<feature type="chain" id="PRO_5011782383" description="TPM domain-containing protein" evidence="1">
    <location>
        <begin position="27"/>
        <end position="181"/>
    </location>
</feature>
<evidence type="ECO:0000256" key="1">
    <source>
        <dbReference type="SAM" id="SignalP"/>
    </source>
</evidence>
<name>A0A1H3MC77_9RHOB</name>
<organism evidence="2 3">
    <name type="scientific">Jannaschia faecimaris</name>
    <dbReference type="NCBI Taxonomy" id="1244108"/>
    <lineage>
        <taxon>Bacteria</taxon>
        <taxon>Pseudomonadati</taxon>
        <taxon>Pseudomonadota</taxon>
        <taxon>Alphaproteobacteria</taxon>
        <taxon>Rhodobacterales</taxon>
        <taxon>Roseobacteraceae</taxon>
        <taxon>Jannaschia</taxon>
    </lineage>
</organism>
<sequence length="181" mass="19457">MTRRTRGFAKTVKRLILLILAFAAGAATHRAITPISPHDVHVSGDGAAQLAEALFTWPGPERAGDAAIATTQVITVRRWQNLEGLTDIARLCGVACDGRAGVVILRRPSLNGLTRVVLVNLGNYGAGEMLDAGQPMPDQIVACVVQGIETARNDGRVNVTECDVPEHVTLLRPRLWTPRPQ</sequence>
<keyword evidence="3" id="KW-1185">Reference proteome</keyword>
<evidence type="ECO:0000313" key="2">
    <source>
        <dbReference type="EMBL" id="SDY73625.1"/>
    </source>
</evidence>
<gene>
    <name evidence="2" type="ORF">SAMN05444004_1035</name>
</gene>
<keyword evidence="1" id="KW-0732">Signal</keyword>
<accession>A0A1H3MC77</accession>
<dbReference type="Proteomes" id="UP000198914">
    <property type="component" value="Unassembled WGS sequence"/>
</dbReference>
<evidence type="ECO:0000313" key="3">
    <source>
        <dbReference type="Proteomes" id="UP000198914"/>
    </source>
</evidence>
<dbReference type="OrthoDB" id="7659246at2"/>
<proteinExistence type="predicted"/>
<dbReference type="AlphaFoldDB" id="A0A1H3MC77"/>
<reference evidence="3" key="1">
    <citation type="submission" date="2016-10" db="EMBL/GenBank/DDBJ databases">
        <authorList>
            <person name="Varghese N."/>
            <person name="Submissions S."/>
        </authorList>
    </citation>
    <scope>NUCLEOTIDE SEQUENCE [LARGE SCALE GENOMIC DNA]</scope>
    <source>
        <strain evidence="3">DSM 100420</strain>
    </source>
</reference>
<protein>
    <recommendedName>
        <fullName evidence="4">TPM domain-containing protein</fullName>
    </recommendedName>
</protein>
<evidence type="ECO:0008006" key="4">
    <source>
        <dbReference type="Google" id="ProtNLM"/>
    </source>
</evidence>
<feature type="signal peptide" evidence="1">
    <location>
        <begin position="1"/>
        <end position="26"/>
    </location>
</feature>
<dbReference type="RefSeq" id="WP_092643048.1">
    <property type="nucleotide sequence ID" value="NZ_FNPX01000003.1"/>
</dbReference>